<sequence>MQTYTHHTQSNNTPPLHTYDSYALFQFIDTDYRGLLLRLHGDGGSLQDAYTKIDQRLKRAAEYVKTWYNYQALWDMDLEK</sequence>
<dbReference type="AlphaFoldDB" id="A0A0L0F588"/>
<dbReference type="GeneID" id="25916077"/>
<dbReference type="RefSeq" id="XP_014145782.1">
    <property type="nucleotide sequence ID" value="XM_014290307.1"/>
</dbReference>
<dbReference type="Proteomes" id="UP000054560">
    <property type="component" value="Unassembled WGS sequence"/>
</dbReference>
<evidence type="ECO:0000313" key="1">
    <source>
        <dbReference type="EMBL" id="KNC71880.1"/>
    </source>
</evidence>
<gene>
    <name evidence="1" type="ORF">SARC_15573</name>
</gene>
<evidence type="ECO:0000313" key="2">
    <source>
        <dbReference type="Proteomes" id="UP000054560"/>
    </source>
</evidence>
<accession>A0A0L0F588</accession>
<keyword evidence="2" id="KW-1185">Reference proteome</keyword>
<reference evidence="1 2" key="1">
    <citation type="submission" date="2011-02" db="EMBL/GenBank/DDBJ databases">
        <title>The Genome Sequence of Sphaeroforma arctica JP610.</title>
        <authorList>
            <consortium name="The Broad Institute Genome Sequencing Platform"/>
            <person name="Russ C."/>
            <person name="Cuomo C."/>
            <person name="Young S.K."/>
            <person name="Zeng Q."/>
            <person name="Gargeya S."/>
            <person name="Alvarado L."/>
            <person name="Berlin A."/>
            <person name="Chapman S.B."/>
            <person name="Chen Z."/>
            <person name="Freedman E."/>
            <person name="Gellesch M."/>
            <person name="Goldberg J."/>
            <person name="Griggs A."/>
            <person name="Gujja S."/>
            <person name="Heilman E."/>
            <person name="Heiman D."/>
            <person name="Howarth C."/>
            <person name="Mehta T."/>
            <person name="Neiman D."/>
            <person name="Pearson M."/>
            <person name="Roberts A."/>
            <person name="Saif S."/>
            <person name="Shea T."/>
            <person name="Shenoy N."/>
            <person name="Sisk P."/>
            <person name="Stolte C."/>
            <person name="Sykes S."/>
            <person name="White J."/>
            <person name="Yandava C."/>
            <person name="Burger G."/>
            <person name="Gray M.W."/>
            <person name="Holland P.W.H."/>
            <person name="King N."/>
            <person name="Lang F.B.F."/>
            <person name="Roger A.J."/>
            <person name="Ruiz-Trillo I."/>
            <person name="Haas B."/>
            <person name="Nusbaum C."/>
            <person name="Birren B."/>
        </authorList>
    </citation>
    <scope>NUCLEOTIDE SEQUENCE [LARGE SCALE GENOMIC DNA]</scope>
    <source>
        <strain evidence="1 2">JP610</strain>
    </source>
</reference>
<dbReference type="EMBL" id="KQ247949">
    <property type="protein sequence ID" value="KNC71880.1"/>
    <property type="molecule type" value="Genomic_DNA"/>
</dbReference>
<protein>
    <submittedName>
        <fullName evidence="1">Uncharacterized protein</fullName>
    </submittedName>
</protein>
<feature type="non-terminal residue" evidence="1">
    <location>
        <position position="80"/>
    </location>
</feature>
<organism evidence="1 2">
    <name type="scientific">Sphaeroforma arctica JP610</name>
    <dbReference type="NCBI Taxonomy" id="667725"/>
    <lineage>
        <taxon>Eukaryota</taxon>
        <taxon>Ichthyosporea</taxon>
        <taxon>Ichthyophonida</taxon>
        <taxon>Sphaeroforma</taxon>
    </lineage>
</organism>
<proteinExistence type="predicted"/>
<name>A0A0L0F588_9EUKA</name>